<reference evidence="3 4" key="1">
    <citation type="submission" date="2017-02" db="EMBL/GenBank/DDBJ databases">
        <title>Genomes of Trichoderma spp. with biocontrol activity.</title>
        <authorList>
            <person name="Gardiner D."/>
            <person name="Kazan K."/>
            <person name="Vos C."/>
            <person name="Harvey P."/>
        </authorList>
    </citation>
    <scope>NUCLEOTIDE SEQUENCE [LARGE SCALE GENOMIC DNA]</scope>
    <source>
        <strain evidence="3 4">Tr1</strain>
    </source>
</reference>
<evidence type="ECO:0000313" key="3">
    <source>
        <dbReference type="EMBL" id="PNP49348.1"/>
    </source>
</evidence>
<proteinExistence type="predicted"/>
<evidence type="ECO:0000313" key="4">
    <source>
        <dbReference type="Proteomes" id="UP000236290"/>
    </source>
</evidence>
<sequence>MSSFFVELWEGIFTPGPTPTILKATNITFAALQAVLLSLLFATYSAHFVVLSVLCGGLWWSINWFARELRIAQAAEEDKKKQQKQKLKAPAVAGEASGSSDTEVEGRVTRRSARNKKSSAAPAAAAADVEPVEKKGELKQRPLTESVSSVSTEDEWERVSENERERK</sequence>
<dbReference type="PANTHER" id="PTHR28251">
    <property type="entry name" value="V-TYPE ATPASE ASSEMBLY FACTOR PKR1"/>
    <property type="match status" value="1"/>
</dbReference>
<keyword evidence="2" id="KW-1133">Transmembrane helix</keyword>
<comment type="caution">
    <text evidence="3">The sequence shown here is derived from an EMBL/GenBank/DDBJ whole genome shotgun (WGS) entry which is preliminary data.</text>
</comment>
<evidence type="ECO:0000256" key="1">
    <source>
        <dbReference type="SAM" id="MobiDB-lite"/>
    </source>
</evidence>
<dbReference type="PANTHER" id="PTHR28251:SF1">
    <property type="entry name" value="V-TYPE ATPASE ASSEMBLY FACTOR PKR1"/>
    <property type="match status" value="1"/>
</dbReference>
<dbReference type="Pfam" id="PF08636">
    <property type="entry name" value="Pkr1"/>
    <property type="match status" value="1"/>
</dbReference>
<gene>
    <name evidence="3" type="ORF">THARTR1_09956</name>
</gene>
<evidence type="ECO:0008006" key="5">
    <source>
        <dbReference type="Google" id="ProtNLM"/>
    </source>
</evidence>
<feature type="transmembrane region" description="Helical" evidence="2">
    <location>
        <begin position="27"/>
        <end position="60"/>
    </location>
</feature>
<evidence type="ECO:0000256" key="2">
    <source>
        <dbReference type="SAM" id="Phobius"/>
    </source>
</evidence>
<keyword evidence="2" id="KW-0812">Transmembrane</keyword>
<dbReference type="GO" id="GO:0070072">
    <property type="term" value="P:vacuolar proton-transporting V-type ATPase complex assembly"/>
    <property type="evidence" value="ECO:0007669"/>
    <property type="project" value="InterPro"/>
</dbReference>
<dbReference type="Proteomes" id="UP000236290">
    <property type="component" value="Unassembled WGS sequence"/>
</dbReference>
<feature type="compositionally biased region" description="Low complexity" evidence="1">
    <location>
        <begin position="118"/>
        <end position="127"/>
    </location>
</feature>
<feature type="region of interest" description="Disordered" evidence="1">
    <location>
        <begin position="77"/>
        <end position="167"/>
    </location>
</feature>
<dbReference type="AlphaFoldDB" id="A0A2K0TUZ1"/>
<dbReference type="EMBL" id="MTYI01000194">
    <property type="protein sequence ID" value="PNP49348.1"/>
    <property type="molecule type" value="Genomic_DNA"/>
</dbReference>
<organism evidence="3 4">
    <name type="scientific">Trichoderma harzianum</name>
    <name type="common">Hypocrea lixii</name>
    <dbReference type="NCBI Taxonomy" id="5544"/>
    <lineage>
        <taxon>Eukaryota</taxon>
        <taxon>Fungi</taxon>
        <taxon>Dikarya</taxon>
        <taxon>Ascomycota</taxon>
        <taxon>Pezizomycotina</taxon>
        <taxon>Sordariomycetes</taxon>
        <taxon>Hypocreomycetidae</taxon>
        <taxon>Hypocreales</taxon>
        <taxon>Hypocreaceae</taxon>
        <taxon>Trichoderma</taxon>
    </lineage>
</organism>
<dbReference type="InterPro" id="IPR013945">
    <property type="entry name" value="Pkr1"/>
</dbReference>
<feature type="compositionally biased region" description="Basic and acidic residues" evidence="1">
    <location>
        <begin position="131"/>
        <end position="142"/>
    </location>
</feature>
<dbReference type="OrthoDB" id="9626941at2759"/>
<feature type="compositionally biased region" description="Basic and acidic residues" evidence="1">
    <location>
        <begin position="157"/>
        <end position="167"/>
    </location>
</feature>
<dbReference type="GO" id="GO:0005789">
    <property type="term" value="C:endoplasmic reticulum membrane"/>
    <property type="evidence" value="ECO:0007669"/>
    <property type="project" value="TreeGrafter"/>
</dbReference>
<keyword evidence="2" id="KW-0472">Membrane</keyword>
<name>A0A2K0TUZ1_TRIHA</name>
<protein>
    <recommendedName>
        <fullName evidence="5">Pkr1-like protein</fullName>
    </recommendedName>
</protein>
<accession>A0A2K0TUZ1</accession>